<dbReference type="EMBL" id="KT374090">
    <property type="protein sequence ID" value="ALN96997.1"/>
    <property type="molecule type" value="mRNA"/>
</dbReference>
<sequence length="108" mass="12880">MLIQGSHFCNQCRYIKGNSNHWHQNSMVVVTDVEDMNKIKMSLWVTHRMNHQEMEERWARRNLLLGEMIKVFKELDIEYRVLPLDVNIRNMPPLISNRLPSNWTACAN</sequence>
<dbReference type="InterPro" id="IPR016688">
    <property type="entry name" value="MscS-like_plants/fungi"/>
</dbReference>
<dbReference type="GO" id="GO:0005886">
    <property type="term" value="C:plasma membrane"/>
    <property type="evidence" value="ECO:0007669"/>
    <property type="project" value="TreeGrafter"/>
</dbReference>
<evidence type="ECO:0000256" key="1">
    <source>
        <dbReference type="ARBA" id="ARBA00004141"/>
    </source>
</evidence>
<name>A0A0S2GL15_POPTO</name>
<comment type="subcellular location">
    <subcellularLocation>
        <location evidence="1">Membrane</location>
        <topology evidence="1">Multi-pass membrane protein</topology>
    </subcellularLocation>
</comment>
<proteinExistence type="evidence at transcript level"/>
<dbReference type="GO" id="GO:0008381">
    <property type="term" value="F:mechanosensitive monoatomic ion channel activity"/>
    <property type="evidence" value="ECO:0007669"/>
    <property type="project" value="TreeGrafter"/>
</dbReference>
<protein>
    <submittedName>
        <fullName evidence="3">Uncharacterized protein</fullName>
    </submittedName>
</protein>
<evidence type="ECO:0000313" key="3">
    <source>
        <dbReference type="EMBL" id="ALN96997.1"/>
    </source>
</evidence>
<dbReference type="AlphaFoldDB" id="A0A0S2GL15"/>
<accession>A0A0S2GL15</accession>
<dbReference type="GO" id="GO:0006820">
    <property type="term" value="P:monoatomic anion transport"/>
    <property type="evidence" value="ECO:0007669"/>
    <property type="project" value="TreeGrafter"/>
</dbReference>
<evidence type="ECO:0000256" key="2">
    <source>
        <dbReference type="ARBA" id="ARBA00008017"/>
    </source>
</evidence>
<dbReference type="PANTHER" id="PTHR31618">
    <property type="entry name" value="MECHANOSENSITIVE ION CHANNEL PROTEIN 5"/>
    <property type="match status" value="1"/>
</dbReference>
<reference evidence="3" key="1">
    <citation type="journal article" date="2015" name="Sci. Rep.">
        <title>The genetic regulatory network centered on Pto-Wuschela and its targets involved in wood formation revealed by association studies.</title>
        <authorList>
            <person name="Yang X."/>
            <person name="Wei Z."/>
            <person name="Du Q."/>
            <person name="Chen J."/>
            <person name="Wang Q."/>
            <person name="Quan M."/>
            <person name="Song Y."/>
            <person name="Xie J."/>
            <person name="Zhang D."/>
        </authorList>
    </citation>
    <scope>NUCLEOTIDE SEQUENCE</scope>
</reference>
<comment type="similarity">
    <text evidence="2">Belongs to the MscS (TC 1.A.23) family.</text>
</comment>
<organism evidence="3">
    <name type="scientific">Populus tomentosa</name>
    <name type="common">Chinese white poplar</name>
    <dbReference type="NCBI Taxonomy" id="118781"/>
    <lineage>
        <taxon>Eukaryota</taxon>
        <taxon>Viridiplantae</taxon>
        <taxon>Streptophyta</taxon>
        <taxon>Embryophyta</taxon>
        <taxon>Tracheophyta</taxon>
        <taxon>Spermatophyta</taxon>
        <taxon>Magnoliopsida</taxon>
        <taxon>eudicotyledons</taxon>
        <taxon>Gunneridae</taxon>
        <taxon>Pentapetalae</taxon>
        <taxon>rosids</taxon>
        <taxon>fabids</taxon>
        <taxon>Malpighiales</taxon>
        <taxon>Salicaceae</taxon>
        <taxon>Saliceae</taxon>
        <taxon>Populus</taxon>
    </lineage>
</organism>
<dbReference type="PANTHER" id="PTHR31618:SF8">
    <property type="entry name" value="MECHANOSENSITIVE ION CHANNEL PROTEIN"/>
    <property type="match status" value="1"/>
</dbReference>